<reference evidence="2" key="1">
    <citation type="journal article" date="2019" name="Int. J. Syst. Evol. Microbiol.">
        <title>The Global Catalogue of Microorganisms (GCM) 10K type strain sequencing project: providing services to taxonomists for standard genome sequencing and annotation.</title>
        <authorList>
            <consortium name="The Broad Institute Genomics Platform"/>
            <consortium name="The Broad Institute Genome Sequencing Center for Infectious Disease"/>
            <person name="Wu L."/>
            <person name="Ma J."/>
        </authorList>
    </citation>
    <scope>NUCLEOTIDE SEQUENCE [LARGE SCALE GENOMIC DNA]</scope>
    <source>
        <strain evidence="2">JCM 11650</strain>
    </source>
</reference>
<name>A0ABW4PTZ6_9MICO</name>
<dbReference type="Gene3D" id="1.50.10.10">
    <property type="match status" value="2"/>
</dbReference>
<dbReference type="PROSITE" id="PS51318">
    <property type="entry name" value="TAT"/>
    <property type="match status" value="1"/>
</dbReference>
<evidence type="ECO:0008006" key="3">
    <source>
        <dbReference type="Google" id="ProtNLM"/>
    </source>
</evidence>
<gene>
    <name evidence="1" type="ORF">ACFSDA_01620</name>
</gene>
<dbReference type="InterPro" id="IPR006311">
    <property type="entry name" value="TAT_signal"/>
</dbReference>
<organism evidence="1 2">
    <name type="scientific">Brachybacterium rhamnosum</name>
    <dbReference type="NCBI Taxonomy" id="173361"/>
    <lineage>
        <taxon>Bacteria</taxon>
        <taxon>Bacillati</taxon>
        <taxon>Actinomycetota</taxon>
        <taxon>Actinomycetes</taxon>
        <taxon>Micrococcales</taxon>
        <taxon>Dermabacteraceae</taxon>
        <taxon>Brachybacterium</taxon>
    </lineage>
</organism>
<sequence>MEGTSSLPARRSLLLGGGLLGAGALGAGALALREDPRTEAPLLSATVAIAADGRRHLVGGDSSIPASRLRPGTRLLASVPEDAAPARRADAFMATARPWLDTVPAAHAELAASALADLWVLGDDAPAPVAGWSRSWRYLWPRDGAFCAVALARAGLHDEALGILSHLQSLQREGSWFEARYDLATGRAPDDRPPQFDGTGLVLWAVAEVLEALPTPERRATAAAGLERLVTRSRDLLRSGTGHGEQLPPVSPDYWELRERSVTLALMATTLAGWQAAATVTGESGDAEAAEAFTALLREEFGPAGYQRYARRGGADSALALPTALGAADLVPTADLTRLGDLLRRPAGGIAPGARWKQDGISWTPSTSLLALGLARAGADDEAGSLLTWLAEHRTAAGSLSEKVLYDGRPAAVAPLAWTAANTILTIDALREG</sequence>
<dbReference type="PANTHER" id="PTHR31616:SF0">
    <property type="entry name" value="GLUCAN 1,4-ALPHA-GLUCOSIDASE"/>
    <property type="match status" value="1"/>
</dbReference>
<dbReference type="PANTHER" id="PTHR31616">
    <property type="entry name" value="TREHALASE"/>
    <property type="match status" value="1"/>
</dbReference>
<protein>
    <recommendedName>
        <fullName evidence="3">Glycoside hydrolase family 15</fullName>
    </recommendedName>
</protein>
<comment type="caution">
    <text evidence="1">The sequence shown here is derived from an EMBL/GenBank/DDBJ whole genome shotgun (WGS) entry which is preliminary data.</text>
</comment>
<evidence type="ECO:0000313" key="2">
    <source>
        <dbReference type="Proteomes" id="UP001597280"/>
    </source>
</evidence>
<dbReference type="InterPro" id="IPR012341">
    <property type="entry name" value="6hp_glycosidase-like_sf"/>
</dbReference>
<dbReference type="EMBL" id="JBHUFL010000001">
    <property type="protein sequence ID" value="MFD1833762.1"/>
    <property type="molecule type" value="Genomic_DNA"/>
</dbReference>
<keyword evidence="2" id="KW-1185">Reference proteome</keyword>
<accession>A0ABW4PTZ6</accession>
<proteinExistence type="predicted"/>
<evidence type="ECO:0000313" key="1">
    <source>
        <dbReference type="EMBL" id="MFD1833762.1"/>
    </source>
</evidence>
<dbReference type="InterPro" id="IPR008928">
    <property type="entry name" value="6-hairpin_glycosidase_sf"/>
</dbReference>
<dbReference type="Proteomes" id="UP001597280">
    <property type="component" value="Unassembled WGS sequence"/>
</dbReference>
<dbReference type="SUPFAM" id="SSF48208">
    <property type="entry name" value="Six-hairpin glycosidases"/>
    <property type="match status" value="1"/>
</dbReference>
<dbReference type="RefSeq" id="WP_240811144.1">
    <property type="nucleotide sequence ID" value="NZ_BAAAIS010000001.1"/>
</dbReference>